<keyword evidence="10" id="KW-0472">Membrane</keyword>
<feature type="disulfide bond" evidence="7">
    <location>
        <begin position="107"/>
        <end position="134"/>
    </location>
</feature>
<dbReference type="InterPro" id="IPR011042">
    <property type="entry name" value="6-blade_b-propeller_TolB-like"/>
</dbReference>
<dbReference type="GO" id="GO:0006644">
    <property type="term" value="P:phospholipid metabolic process"/>
    <property type="evidence" value="ECO:0007669"/>
    <property type="project" value="InterPro"/>
</dbReference>
<dbReference type="CDD" id="cd00125">
    <property type="entry name" value="PLA2c"/>
    <property type="match status" value="1"/>
</dbReference>
<feature type="repeat" description="NHL" evidence="8">
    <location>
        <begin position="246"/>
        <end position="283"/>
    </location>
</feature>
<accession>A0A815TVE8</accession>
<dbReference type="GO" id="GO:0005576">
    <property type="term" value="C:extracellular region"/>
    <property type="evidence" value="ECO:0007669"/>
    <property type="project" value="UniProtKB-SubCell"/>
</dbReference>
<dbReference type="GO" id="GO:0008270">
    <property type="term" value="F:zinc ion binding"/>
    <property type="evidence" value="ECO:0007669"/>
    <property type="project" value="UniProtKB-KW"/>
</dbReference>
<feature type="domain" description="Phospholipase A2-like central" evidence="11">
    <location>
        <begin position="48"/>
        <end position="170"/>
    </location>
</feature>
<evidence type="ECO:0000313" key="12">
    <source>
        <dbReference type="EMBL" id="CAF1513528.1"/>
    </source>
</evidence>
<dbReference type="InterPro" id="IPR001211">
    <property type="entry name" value="PLA2"/>
</dbReference>
<evidence type="ECO:0000256" key="8">
    <source>
        <dbReference type="PROSITE-ProRule" id="PRU00504"/>
    </source>
</evidence>
<dbReference type="Pfam" id="PF00068">
    <property type="entry name" value="Phospholip_A2_1"/>
    <property type="match status" value="1"/>
</dbReference>
<keyword evidence="14" id="KW-1185">Reference proteome</keyword>
<name>A0A815TVE8_9BILA</name>
<dbReference type="InterPro" id="IPR050952">
    <property type="entry name" value="TRIM-NHL_E3_ligases"/>
</dbReference>
<feature type="disulfide bond" evidence="7">
    <location>
        <begin position="74"/>
        <end position="91"/>
    </location>
</feature>
<feature type="transmembrane region" description="Helical" evidence="10">
    <location>
        <begin position="21"/>
        <end position="43"/>
    </location>
</feature>
<evidence type="ECO:0000256" key="3">
    <source>
        <dbReference type="ARBA" id="ARBA00022737"/>
    </source>
</evidence>
<dbReference type="SUPFAM" id="SSF48619">
    <property type="entry name" value="Phospholipase A2, PLA2"/>
    <property type="match status" value="1"/>
</dbReference>
<dbReference type="SMART" id="SM00085">
    <property type="entry name" value="PA2c"/>
    <property type="match status" value="1"/>
</dbReference>
<dbReference type="PROSITE" id="PS00118">
    <property type="entry name" value="PA2_HIS"/>
    <property type="match status" value="1"/>
</dbReference>
<dbReference type="Gene3D" id="2.120.10.30">
    <property type="entry name" value="TolB, C-terminal domain"/>
    <property type="match status" value="2"/>
</dbReference>
<feature type="disulfide bond" evidence="7">
    <location>
        <begin position="90"/>
        <end position="148"/>
    </location>
</feature>
<feature type="repeat" description="NHL" evidence="8">
    <location>
        <begin position="393"/>
        <end position="432"/>
    </location>
</feature>
<evidence type="ECO:0000256" key="1">
    <source>
        <dbReference type="ARBA" id="ARBA00004613"/>
    </source>
</evidence>
<dbReference type="Pfam" id="PF01436">
    <property type="entry name" value="NHL"/>
    <property type="match status" value="5"/>
</dbReference>
<dbReference type="Proteomes" id="UP000681722">
    <property type="component" value="Unassembled WGS sequence"/>
</dbReference>
<dbReference type="Gene3D" id="1.20.90.10">
    <property type="entry name" value="Phospholipase A2 domain"/>
    <property type="match status" value="1"/>
</dbReference>
<dbReference type="EMBL" id="CAJOBC010088866">
    <property type="protein sequence ID" value="CAF4373844.1"/>
    <property type="molecule type" value="Genomic_DNA"/>
</dbReference>
<reference evidence="12" key="1">
    <citation type="submission" date="2021-02" db="EMBL/GenBank/DDBJ databases">
        <authorList>
            <person name="Nowell W R."/>
        </authorList>
    </citation>
    <scope>NUCLEOTIDE SEQUENCE</scope>
</reference>
<feature type="disulfide bond" evidence="7">
    <location>
        <begin position="97"/>
        <end position="141"/>
    </location>
</feature>
<evidence type="ECO:0000256" key="4">
    <source>
        <dbReference type="ARBA" id="ARBA00023157"/>
    </source>
</evidence>
<evidence type="ECO:0000256" key="5">
    <source>
        <dbReference type="PIRSR" id="PIRSR601211-1"/>
    </source>
</evidence>
<dbReference type="SUPFAM" id="SSF101898">
    <property type="entry name" value="NHL repeat"/>
    <property type="match status" value="2"/>
</dbReference>
<dbReference type="GO" id="GO:0005509">
    <property type="term" value="F:calcium ion binding"/>
    <property type="evidence" value="ECO:0007669"/>
    <property type="project" value="InterPro"/>
</dbReference>
<dbReference type="PROSITE" id="PS51125">
    <property type="entry name" value="NHL"/>
    <property type="match status" value="5"/>
</dbReference>
<dbReference type="AlphaFoldDB" id="A0A815TVE8"/>
<evidence type="ECO:0000259" key="11">
    <source>
        <dbReference type="SMART" id="SM00085"/>
    </source>
</evidence>
<dbReference type="CDD" id="cd05819">
    <property type="entry name" value="NHL"/>
    <property type="match status" value="1"/>
</dbReference>
<keyword evidence="3" id="KW-0677">Repeat</keyword>
<proteinExistence type="inferred from homology"/>
<keyword evidence="4 7" id="KW-1015">Disulfide bond</keyword>
<dbReference type="InterPro" id="IPR016090">
    <property type="entry name" value="PLA2-like_dom"/>
</dbReference>
<sequence length="480" mass="52214">MNSQIGAAFCGRYITHVKDKISVTTMKLILSIFLWFILANVTVEIQHNSLQFRSMIYYLTERLPTEYDHYGCWCGSQIKGDLYVDKTDLCCKIHQQCYSDVTTASSCSGTLALAAYDVKYSNGTISCKENVDECNYGSCMCDKRAAECFKRHQSTFNVSLFYNISKEECEMKPQPTCCAKAVWNSSGQTVAGGFGDGRGLHQLSHPYNVFVDKDRSVYIADSGNHRIQKWAPGATSGVVVAGGNGFGSAANQLDGPSSVFVDGDGDLYIADNGNYRIQKWKKDSKFGITVAGGNKKGNSTTQIGGSLGIFVDKSGNIYISDYTFQRIVKWAPNATSGTLVAGGNGQGSDANQFNEPEGIHVDVQGNIYVADSTNNRIQKWEPGANTGVTVAGGSKGPNAHQLYVPWDVTLDSYGNIYVSDRGNNRIQKLTPDSTPTAITLFQNLSNPTGLALDFNGNIYVADNGKQRIQMFTLESGALDC</sequence>
<keyword evidence="10" id="KW-1133">Transmembrane helix</keyword>
<feature type="repeat" description="NHL" evidence="8">
    <location>
        <begin position="443"/>
        <end position="474"/>
    </location>
</feature>
<evidence type="ECO:0000256" key="7">
    <source>
        <dbReference type="PIRSR" id="PIRSR601211-3"/>
    </source>
</evidence>
<feature type="active site" evidence="5">
    <location>
        <position position="142"/>
    </location>
</feature>
<dbReference type="GO" id="GO:0004623">
    <property type="term" value="F:phospholipase A2 activity"/>
    <property type="evidence" value="ECO:0007669"/>
    <property type="project" value="InterPro"/>
</dbReference>
<dbReference type="PANTHER" id="PTHR24104">
    <property type="entry name" value="E3 UBIQUITIN-PROTEIN LIGASE NHLRC1-RELATED"/>
    <property type="match status" value="1"/>
</dbReference>
<evidence type="ECO:0000256" key="2">
    <source>
        <dbReference type="ARBA" id="ARBA00022525"/>
    </source>
</evidence>
<keyword evidence="6" id="KW-0106">Calcium</keyword>
<evidence type="ECO:0000313" key="14">
    <source>
        <dbReference type="Proteomes" id="UP000663829"/>
    </source>
</evidence>
<dbReference type="GO" id="GO:0050482">
    <property type="term" value="P:arachidonate secretion"/>
    <property type="evidence" value="ECO:0007669"/>
    <property type="project" value="InterPro"/>
</dbReference>
<protein>
    <recommendedName>
        <fullName evidence="11">Phospholipase A2-like central domain-containing protein</fullName>
    </recommendedName>
</protein>
<evidence type="ECO:0000256" key="6">
    <source>
        <dbReference type="PIRSR" id="PIRSR601211-2"/>
    </source>
</evidence>
<dbReference type="PRINTS" id="PR00389">
    <property type="entry name" value="PHPHLIPASEA2"/>
</dbReference>
<keyword evidence="6" id="KW-0479">Metal-binding</keyword>
<comment type="caution">
    <text evidence="12">The sequence shown here is derived from an EMBL/GenBank/DDBJ whole genome shotgun (WGS) entry which is preliminary data.</text>
</comment>
<dbReference type="OrthoDB" id="5841574at2759"/>
<comment type="similarity">
    <text evidence="9">Belongs to the phospholipase A2 family.</text>
</comment>
<feature type="disulfide bond" evidence="7">
    <location>
        <begin position="127"/>
        <end position="139"/>
    </location>
</feature>
<evidence type="ECO:0000313" key="13">
    <source>
        <dbReference type="EMBL" id="CAF4373844.1"/>
    </source>
</evidence>
<feature type="active site" evidence="5">
    <location>
        <position position="94"/>
    </location>
</feature>
<organism evidence="12 14">
    <name type="scientific">Didymodactylos carnosus</name>
    <dbReference type="NCBI Taxonomy" id="1234261"/>
    <lineage>
        <taxon>Eukaryota</taxon>
        <taxon>Metazoa</taxon>
        <taxon>Spiralia</taxon>
        <taxon>Gnathifera</taxon>
        <taxon>Rotifera</taxon>
        <taxon>Eurotatoria</taxon>
        <taxon>Bdelloidea</taxon>
        <taxon>Philodinida</taxon>
        <taxon>Philodinidae</taxon>
        <taxon>Didymodactylos</taxon>
    </lineage>
</organism>
<feature type="repeat" description="NHL" evidence="8">
    <location>
        <begin position="347"/>
        <end position="383"/>
    </location>
</feature>
<comment type="cofactor">
    <cofactor evidence="6">
        <name>Ca(2+)</name>
        <dbReference type="ChEBI" id="CHEBI:29108"/>
    </cofactor>
    <text evidence="6">Binds 1 Ca(2+) ion per subunit.</text>
</comment>
<dbReference type="InterPro" id="IPR036444">
    <property type="entry name" value="PLipase_A2_dom_sf"/>
</dbReference>
<dbReference type="Proteomes" id="UP000663829">
    <property type="component" value="Unassembled WGS sequence"/>
</dbReference>
<dbReference type="EMBL" id="CAJNOQ010023326">
    <property type="protein sequence ID" value="CAF1513528.1"/>
    <property type="molecule type" value="Genomic_DNA"/>
</dbReference>
<feature type="binding site" evidence="6">
    <location>
        <position position="75"/>
    </location>
    <ligand>
        <name>Ca(2+)</name>
        <dbReference type="ChEBI" id="CHEBI:29108"/>
    </ligand>
</feature>
<keyword evidence="2" id="KW-0964">Secreted</keyword>
<gene>
    <name evidence="12" type="ORF">GPM918_LOCUS37221</name>
    <name evidence="13" type="ORF">SRO942_LOCUS37980</name>
</gene>
<dbReference type="PANTHER" id="PTHR24104:SF25">
    <property type="entry name" value="PROTEIN LIN-41"/>
    <property type="match status" value="1"/>
</dbReference>
<evidence type="ECO:0000256" key="9">
    <source>
        <dbReference type="RuleBase" id="RU003654"/>
    </source>
</evidence>
<comment type="subcellular location">
    <subcellularLocation>
        <location evidence="1">Secreted</location>
    </subcellularLocation>
</comment>
<evidence type="ECO:0000256" key="10">
    <source>
        <dbReference type="SAM" id="Phobius"/>
    </source>
</evidence>
<dbReference type="InterPro" id="IPR033113">
    <property type="entry name" value="PLA2_histidine"/>
</dbReference>
<dbReference type="InterPro" id="IPR001258">
    <property type="entry name" value="NHL_repeat"/>
</dbReference>
<dbReference type="GO" id="GO:0016042">
    <property type="term" value="P:lipid catabolic process"/>
    <property type="evidence" value="ECO:0007669"/>
    <property type="project" value="InterPro"/>
</dbReference>
<keyword evidence="10" id="KW-0812">Transmembrane</keyword>
<feature type="repeat" description="NHL" evidence="8">
    <location>
        <begin position="197"/>
        <end position="233"/>
    </location>
</feature>